<evidence type="ECO:0000313" key="5">
    <source>
        <dbReference type="EMBL" id="MFN2974717.1"/>
    </source>
</evidence>
<dbReference type="Pfam" id="PF09699">
    <property type="entry name" value="Paired_CXXCH_1"/>
    <property type="match status" value="1"/>
</dbReference>
<dbReference type="SUPFAM" id="SSF48695">
    <property type="entry name" value="Multiheme cytochromes"/>
    <property type="match status" value="1"/>
</dbReference>
<gene>
    <name evidence="5" type="ORF">ACK2TP_02990</name>
</gene>
<dbReference type="InterPro" id="IPR036280">
    <property type="entry name" value="Multihaem_cyt_sf"/>
</dbReference>
<organism evidence="5 6">
    <name type="scientific">Terriglobus aquaticus</name>
    <dbReference type="NCBI Taxonomy" id="940139"/>
    <lineage>
        <taxon>Bacteria</taxon>
        <taxon>Pseudomonadati</taxon>
        <taxon>Acidobacteriota</taxon>
        <taxon>Terriglobia</taxon>
        <taxon>Terriglobales</taxon>
        <taxon>Acidobacteriaceae</taxon>
        <taxon>Terriglobus</taxon>
    </lineage>
</organism>
<protein>
    <submittedName>
        <fullName evidence="5">Tetratricopeptide repeat protein</fullName>
    </submittedName>
</protein>
<dbReference type="InterPro" id="IPR019734">
    <property type="entry name" value="TPR_rpt"/>
</dbReference>
<feature type="domain" description="Cytochrome c-552/4" evidence="4">
    <location>
        <begin position="185"/>
        <end position="227"/>
    </location>
</feature>
<feature type="region of interest" description="Disordered" evidence="2">
    <location>
        <begin position="91"/>
        <end position="119"/>
    </location>
</feature>
<dbReference type="SMART" id="SM00028">
    <property type="entry name" value="TPR"/>
    <property type="match status" value="2"/>
</dbReference>
<dbReference type="InterPro" id="IPR023155">
    <property type="entry name" value="Cyt_c-552/4"/>
</dbReference>
<reference evidence="5 6" key="1">
    <citation type="submission" date="2024-12" db="EMBL/GenBank/DDBJ databases">
        <authorList>
            <person name="Lee Y."/>
        </authorList>
    </citation>
    <scope>NUCLEOTIDE SEQUENCE [LARGE SCALE GENOMIC DNA]</scope>
    <source>
        <strain evidence="5 6">03SUJ4</strain>
    </source>
</reference>
<evidence type="ECO:0000259" key="4">
    <source>
        <dbReference type="Pfam" id="PF13435"/>
    </source>
</evidence>
<dbReference type="InterPro" id="IPR051829">
    <property type="entry name" value="Multiheme_Cytochr_ET"/>
</dbReference>
<feature type="domain" description="Doubled CXXCH motif" evidence="3">
    <location>
        <begin position="323"/>
        <end position="354"/>
    </location>
</feature>
<dbReference type="EMBL" id="JBJYXY010000001">
    <property type="protein sequence ID" value="MFN2974717.1"/>
    <property type="molecule type" value="Genomic_DNA"/>
</dbReference>
<keyword evidence="1" id="KW-0732">Signal</keyword>
<keyword evidence="6" id="KW-1185">Reference proteome</keyword>
<evidence type="ECO:0000259" key="3">
    <source>
        <dbReference type="Pfam" id="PF09699"/>
    </source>
</evidence>
<evidence type="ECO:0000256" key="1">
    <source>
        <dbReference type="ARBA" id="ARBA00022729"/>
    </source>
</evidence>
<comment type="caution">
    <text evidence="5">The sequence shown here is derived from an EMBL/GenBank/DDBJ whole genome shotgun (WGS) entry which is preliminary data.</text>
</comment>
<evidence type="ECO:0000256" key="2">
    <source>
        <dbReference type="SAM" id="MobiDB-lite"/>
    </source>
</evidence>
<proteinExistence type="predicted"/>
<accession>A0ABW9KGK8</accession>
<name>A0ABW9KGK8_9BACT</name>
<dbReference type="PANTHER" id="PTHR35038:SF8">
    <property type="entry name" value="C-TYPE POLYHEME CYTOCHROME OMCC"/>
    <property type="match status" value="1"/>
</dbReference>
<evidence type="ECO:0000313" key="6">
    <source>
        <dbReference type="Proteomes" id="UP001634747"/>
    </source>
</evidence>
<dbReference type="Pfam" id="PF14559">
    <property type="entry name" value="TPR_19"/>
    <property type="match status" value="1"/>
</dbReference>
<dbReference type="Gene3D" id="1.25.40.10">
    <property type="entry name" value="Tetratricopeptide repeat domain"/>
    <property type="match status" value="1"/>
</dbReference>
<dbReference type="Gene3D" id="3.90.10.10">
    <property type="entry name" value="Cytochrome C3"/>
    <property type="match status" value="1"/>
</dbReference>
<dbReference type="Gene3D" id="1.10.1130.10">
    <property type="entry name" value="Flavocytochrome C3, Chain A"/>
    <property type="match status" value="1"/>
</dbReference>
<dbReference type="Pfam" id="PF13435">
    <property type="entry name" value="Cytochrome_C554"/>
    <property type="match status" value="1"/>
</dbReference>
<dbReference type="PANTHER" id="PTHR35038">
    <property type="entry name" value="DISSIMILATORY SULFITE REDUCTASE SIRA"/>
    <property type="match status" value="1"/>
</dbReference>
<dbReference type="InterPro" id="IPR010177">
    <property type="entry name" value="Paired_CXXCH_1"/>
</dbReference>
<dbReference type="RefSeq" id="WP_263413727.1">
    <property type="nucleotide sequence ID" value="NZ_BAABBH010000001.1"/>
</dbReference>
<dbReference type="InterPro" id="IPR011990">
    <property type="entry name" value="TPR-like_helical_dom_sf"/>
</dbReference>
<sequence length="586" mass="62718">MPLTAKHESTIIALRRTACAAAALALVLLLLFVNSGAHPPSVRAAAQPAPTLADPDRACAGCHAAIYQTYERTNMARGSGLATEALKPGSFASQSSGATYRVQSRNGTATLTSRREDERAPLDDTETLAYFIGSGLHARTYLFARNLPDSDDLLWYEAPINWYTRRAGYAMTPAFEHAQTAPLALPTDPNCLHCHTTGVADTIDNSTNRFHGAPFRQGGVGCSACHGDTSAHLASGGKTPVLHLATLTPKKQDSVCLQCHLEGDAVVQRTGRSLARFQPGEDLDDTAIYFVNASSSKTQARASSQYEALLRSACRRGAGERLTCVTCHDPHAEPAPEQRVAFYRGKCLQCHTESASFHPAAHHPEQPDCAQCHMPSRATSDIAHEQNVDHNIQARPASGAAPTLALRDAFHFASAVDLVPVGDAKPTDRETGLAYAQFAEKGDRESHSRALALLTGVEVSGHADAVVHQQLGYLLQLAGQSEAAQKEYVAALAARPHDATSESNLAVLDAQNGNVAEAKRLLSDVAATAPDRTAALLNLAMLQCRTNDPGAAKKTLQRALMYQPDSFEARLFLENGDYGGMHCKVF</sequence>
<dbReference type="SUPFAM" id="SSF48452">
    <property type="entry name" value="TPR-like"/>
    <property type="match status" value="1"/>
</dbReference>
<feature type="compositionally biased region" description="Polar residues" evidence="2">
    <location>
        <begin position="91"/>
        <end position="112"/>
    </location>
</feature>
<dbReference type="Proteomes" id="UP001634747">
    <property type="component" value="Unassembled WGS sequence"/>
</dbReference>